<reference evidence="4 5" key="1">
    <citation type="journal article" date="2012" name="J. Bacteriol.">
        <title>De Novo Genome Project of Cupriavidus basilensis OR16.</title>
        <authorList>
            <person name="Cserhati M."/>
            <person name="Kriszt B."/>
            <person name="Szoboszlay S."/>
            <person name="Toth A."/>
            <person name="Szabo I."/>
            <person name="Tancsics A."/>
            <person name="Nagy I."/>
            <person name="Horvath B."/>
            <person name="Nagy I."/>
            <person name="Kukolya J."/>
        </authorList>
    </citation>
    <scope>NUCLEOTIDE SEQUENCE [LARGE SCALE GENOMIC DNA]</scope>
    <source>
        <strain evidence="4 5">OR16</strain>
    </source>
</reference>
<dbReference type="EMBL" id="AHJE01000049">
    <property type="protein sequence ID" value="EHP41387.1"/>
    <property type="molecule type" value="Genomic_DNA"/>
</dbReference>
<dbReference type="GO" id="GO:0003700">
    <property type="term" value="F:DNA-binding transcription factor activity"/>
    <property type="evidence" value="ECO:0007669"/>
    <property type="project" value="TreeGrafter"/>
</dbReference>
<name>H1S7Y8_9BURK</name>
<accession>H1S7Y8</accession>
<proteinExistence type="predicted"/>
<dbReference type="Gene3D" id="1.10.357.10">
    <property type="entry name" value="Tetracycline Repressor, domain 2"/>
    <property type="match status" value="1"/>
</dbReference>
<evidence type="ECO:0000259" key="3">
    <source>
        <dbReference type="PROSITE" id="PS50977"/>
    </source>
</evidence>
<gene>
    <name evidence="4" type="ORF">OR16_20412</name>
</gene>
<dbReference type="OrthoDB" id="5816932at2"/>
<protein>
    <submittedName>
        <fullName evidence="4">TetR family transcriptional regulator</fullName>
    </submittedName>
</protein>
<dbReference type="Proteomes" id="UP000005808">
    <property type="component" value="Unassembled WGS sequence"/>
</dbReference>
<dbReference type="SUPFAM" id="SSF46689">
    <property type="entry name" value="Homeodomain-like"/>
    <property type="match status" value="1"/>
</dbReference>
<keyword evidence="1 2" id="KW-0238">DNA-binding</keyword>
<comment type="caution">
    <text evidence="4">The sequence shown here is derived from an EMBL/GenBank/DDBJ whole genome shotgun (WGS) entry which is preliminary data.</text>
</comment>
<dbReference type="InterPro" id="IPR009057">
    <property type="entry name" value="Homeodomain-like_sf"/>
</dbReference>
<dbReference type="PANTHER" id="PTHR30055">
    <property type="entry name" value="HTH-TYPE TRANSCRIPTIONAL REGULATOR RUTR"/>
    <property type="match status" value="1"/>
</dbReference>
<evidence type="ECO:0000256" key="1">
    <source>
        <dbReference type="ARBA" id="ARBA00023125"/>
    </source>
</evidence>
<sequence>MSAQTKAKILMAGIESLAELGYAGTTISEIAERVGLTRAALLYHFESKNALMVAVMNALYDEMASRFAAAAPAFLAPRERLLAVLDTMGNHASSTNQMALIELLLAARRDPGFRDEVALTVARREAVFDSAWGNLIESFPTAPRLEVLRDLAVAALRGVTIGRSLRGDDPRFDSQFAELRRLFVEATSE</sequence>
<evidence type="ECO:0000256" key="2">
    <source>
        <dbReference type="PROSITE-ProRule" id="PRU00335"/>
    </source>
</evidence>
<dbReference type="PRINTS" id="PR00455">
    <property type="entry name" value="HTHTETR"/>
</dbReference>
<organism evidence="4 5">
    <name type="scientific">Cupriavidus basilensis OR16</name>
    <dbReference type="NCBI Taxonomy" id="1127483"/>
    <lineage>
        <taxon>Bacteria</taxon>
        <taxon>Pseudomonadati</taxon>
        <taxon>Pseudomonadota</taxon>
        <taxon>Betaproteobacteria</taxon>
        <taxon>Burkholderiales</taxon>
        <taxon>Burkholderiaceae</taxon>
        <taxon>Cupriavidus</taxon>
    </lineage>
</organism>
<dbReference type="PATRIC" id="fig|1127483.3.peg.4095"/>
<dbReference type="PANTHER" id="PTHR30055:SF223">
    <property type="entry name" value="HTH-TYPE TRANSCRIPTIONAL REGULATOR UIDR"/>
    <property type="match status" value="1"/>
</dbReference>
<dbReference type="PROSITE" id="PS50977">
    <property type="entry name" value="HTH_TETR_2"/>
    <property type="match status" value="1"/>
</dbReference>
<dbReference type="GO" id="GO:0000976">
    <property type="term" value="F:transcription cis-regulatory region binding"/>
    <property type="evidence" value="ECO:0007669"/>
    <property type="project" value="TreeGrafter"/>
</dbReference>
<feature type="domain" description="HTH tetR-type" evidence="3">
    <location>
        <begin position="3"/>
        <end position="63"/>
    </location>
</feature>
<dbReference type="InterPro" id="IPR050109">
    <property type="entry name" value="HTH-type_TetR-like_transc_reg"/>
</dbReference>
<evidence type="ECO:0000313" key="4">
    <source>
        <dbReference type="EMBL" id="EHP41387.1"/>
    </source>
</evidence>
<feature type="DNA-binding region" description="H-T-H motif" evidence="2">
    <location>
        <begin position="26"/>
        <end position="45"/>
    </location>
</feature>
<dbReference type="Pfam" id="PF00440">
    <property type="entry name" value="TetR_N"/>
    <property type="match status" value="1"/>
</dbReference>
<dbReference type="AlphaFoldDB" id="H1S7Y8"/>
<evidence type="ECO:0000313" key="5">
    <source>
        <dbReference type="Proteomes" id="UP000005808"/>
    </source>
</evidence>
<dbReference type="InterPro" id="IPR001647">
    <property type="entry name" value="HTH_TetR"/>
</dbReference>